<dbReference type="AlphaFoldDB" id="A0A0F9I5U1"/>
<gene>
    <name evidence="2" type="ORF">LCGC14_1620390</name>
</gene>
<feature type="compositionally biased region" description="Polar residues" evidence="1">
    <location>
        <begin position="101"/>
        <end position="111"/>
    </location>
</feature>
<evidence type="ECO:0000313" key="2">
    <source>
        <dbReference type="EMBL" id="KKM22912.1"/>
    </source>
</evidence>
<organism evidence="2">
    <name type="scientific">marine sediment metagenome</name>
    <dbReference type="NCBI Taxonomy" id="412755"/>
    <lineage>
        <taxon>unclassified sequences</taxon>
        <taxon>metagenomes</taxon>
        <taxon>ecological metagenomes</taxon>
    </lineage>
</organism>
<comment type="caution">
    <text evidence="2">The sequence shown here is derived from an EMBL/GenBank/DDBJ whole genome shotgun (WGS) entry which is preliminary data.</text>
</comment>
<proteinExistence type="predicted"/>
<feature type="region of interest" description="Disordered" evidence="1">
    <location>
        <begin position="90"/>
        <end position="111"/>
    </location>
</feature>
<dbReference type="EMBL" id="LAZR01013232">
    <property type="protein sequence ID" value="KKM22912.1"/>
    <property type="molecule type" value="Genomic_DNA"/>
</dbReference>
<reference evidence="2" key="1">
    <citation type="journal article" date="2015" name="Nature">
        <title>Complex archaea that bridge the gap between prokaryotes and eukaryotes.</title>
        <authorList>
            <person name="Spang A."/>
            <person name="Saw J.H."/>
            <person name="Jorgensen S.L."/>
            <person name="Zaremba-Niedzwiedzka K."/>
            <person name="Martijn J."/>
            <person name="Lind A.E."/>
            <person name="van Eijk R."/>
            <person name="Schleper C."/>
            <person name="Guy L."/>
            <person name="Ettema T.J."/>
        </authorList>
    </citation>
    <scope>NUCLEOTIDE SEQUENCE</scope>
</reference>
<sequence>MRYHKFKFIFKGKRARDNALRFVNKELNPHTYLQKMDTQWVGDEFESKRISREIGFWKKCKEPVDIMDEIRKHSKKNLILGFSEPIKRPRNVKKRKRITKPINQGNRTPKG</sequence>
<accession>A0A0F9I5U1</accession>
<protein>
    <submittedName>
        <fullName evidence="2">Uncharacterized protein</fullName>
    </submittedName>
</protein>
<feature type="compositionally biased region" description="Basic residues" evidence="1">
    <location>
        <begin position="90"/>
        <end position="99"/>
    </location>
</feature>
<evidence type="ECO:0000256" key="1">
    <source>
        <dbReference type="SAM" id="MobiDB-lite"/>
    </source>
</evidence>
<name>A0A0F9I5U1_9ZZZZ</name>